<accession>A0A1Y3BDT9</accession>
<evidence type="ECO:0000313" key="1">
    <source>
        <dbReference type="EMBL" id="OTF79080.1"/>
    </source>
</evidence>
<dbReference type="EMBL" id="MUJZ01024964">
    <property type="protein sequence ID" value="OTF79080.1"/>
    <property type="molecule type" value="Genomic_DNA"/>
</dbReference>
<dbReference type="OrthoDB" id="6516304at2759"/>
<gene>
    <name evidence="1" type="ORF">BLA29_004382</name>
</gene>
<dbReference type="AlphaFoldDB" id="A0A1Y3BDT9"/>
<organism evidence="1 2">
    <name type="scientific">Euroglyphus maynei</name>
    <name type="common">Mayne's house dust mite</name>
    <dbReference type="NCBI Taxonomy" id="6958"/>
    <lineage>
        <taxon>Eukaryota</taxon>
        <taxon>Metazoa</taxon>
        <taxon>Ecdysozoa</taxon>
        <taxon>Arthropoda</taxon>
        <taxon>Chelicerata</taxon>
        <taxon>Arachnida</taxon>
        <taxon>Acari</taxon>
        <taxon>Acariformes</taxon>
        <taxon>Sarcoptiformes</taxon>
        <taxon>Astigmata</taxon>
        <taxon>Psoroptidia</taxon>
        <taxon>Analgoidea</taxon>
        <taxon>Pyroglyphidae</taxon>
        <taxon>Pyroglyphinae</taxon>
        <taxon>Euroglyphus</taxon>
    </lineage>
</organism>
<sequence length="361" mass="41701">MTAGQVCHYFVKNKIVEYRHQSVSSGEENTGKSSQDFIHLMLFLIKKLETKVSFLNEVELSRDEHGNSSVNETKMEIFILIKTFNSFYLKCIHFILLTIPDAWKHMTNRLMEIIWKYLAPVLIHILNPTSTISSSTLNTIKSSTGNGEKGQTTFFGRGSEKLHLSSPVQRKHQHHTLNGLNYEERQYLYKISMELLRLFGLESSMRPILEALFYRIFLLPPLNERLDSLIFMQEIFKNPLLVLILISDPICLFGPSISNSQHLDLFQIFFDAIKEANVCNDLILNQLSLVCLTSLLNTLKNIATIEDDNRDDSKILNSSITKMICSYVERNRKTFESTNNNLTSRNRLRSNTANRSNLWLR</sequence>
<comment type="caution">
    <text evidence="1">The sequence shown here is derived from an EMBL/GenBank/DDBJ whole genome shotgun (WGS) entry which is preliminary data.</text>
</comment>
<keyword evidence="2" id="KW-1185">Reference proteome</keyword>
<reference evidence="1 2" key="1">
    <citation type="submission" date="2017-03" db="EMBL/GenBank/DDBJ databases">
        <title>Genome Survey of Euroglyphus maynei.</title>
        <authorList>
            <person name="Arlian L.G."/>
            <person name="Morgan M.S."/>
            <person name="Rider S.D."/>
        </authorList>
    </citation>
    <scope>NUCLEOTIDE SEQUENCE [LARGE SCALE GENOMIC DNA]</scope>
    <source>
        <strain evidence="1">Arlian Lab</strain>
        <tissue evidence="1">Whole body</tissue>
    </source>
</reference>
<evidence type="ECO:0000313" key="2">
    <source>
        <dbReference type="Proteomes" id="UP000194236"/>
    </source>
</evidence>
<name>A0A1Y3BDT9_EURMA</name>
<dbReference type="Proteomes" id="UP000194236">
    <property type="component" value="Unassembled WGS sequence"/>
</dbReference>
<proteinExistence type="predicted"/>
<protein>
    <submittedName>
        <fullName evidence="1">Uncharacterized protein</fullName>
    </submittedName>
</protein>